<dbReference type="InterPro" id="IPR045275">
    <property type="entry name" value="MscS_archaea/bacteria_type"/>
</dbReference>
<dbReference type="GeneID" id="93000495"/>
<dbReference type="Pfam" id="PF05552">
    <property type="entry name" value="MS_channel_1st_1"/>
    <property type="match status" value="1"/>
</dbReference>
<dbReference type="InterPro" id="IPR023408">
    <property type="entry name" value="MscS_beta-dom_sf"/>
</dbReference>
<dbReference type="PANTHER" id="PTHR30221">
    <property type="entry name" value="SMALL-CONDUCTANCE MECHANOSENSITIVE CHANNEL"/>
    <property type="match status" value="1"/>
</dbReference>
<evidence type="ECO:0000256" key="6">
    <source>
        <dbReference type="ARBA" id="ARBA00023136"/>
    </source>
</evidence>
<name>A0A0H2YR91_CLOP1</name>
<dbReference type="InterPro" id="IPR049278">
    <property type="entry name" value="MS_channel_C"/>
</dbReference>
<evidence type="ECO:0000256" key="3">
    <source>
        <dbReference type="ARBA" id="ARBA00022475"/>
    </source>
</evidence>
<dbReference type="Pfam" id="PF00924">
    <property type="entry name" value="MS_channel_2nd"/>
    <property type="match status" value="1"/>
</dbReference>
<dbReference type="GO" id="GO:0005886">
    <property type="term" value="C:plasma membrane"/>
    <property type="evidence" value="ECO:0007669"/>
    <property type="project" value="UniProtKB-SubCell"/>
</dbReference>
<keyword evidence="4 7" id="KW-0812">Transmembrane</keyword>
<dbReference type="Pfam" id="PF21082">
    <property type="entry name" value="MS_channel_3rd"/>
    <property type="match status" value="1"/>
</dbReference>
<protein>
    <submittedName>
        <fullName evidence="10">Mechanosensitive ion channel family protein</fullName>
    </submittedName>
</protein>
<evidence type="ECO:0000256" key="4">
    <source>
        <dbReference type="ARBA" id="ARBA00022692"/>
    </source>
</evidence>
<dbReference type="GO" id="GO:0008381">
    <property type="term" value="F:mechanosensitive monoatomic ion channel activity"/>
    <property type="evidence" value="ECO:0007669"/>
    <property type="project" value="InterPro"/>
</dbReference>
<dbReference type="Gene3D" id="1.10.287.1260">
    <property type="match status" value="1"/>
</dbReference>
<dbReference type="SUPFAM" id="SSF50182">
    <property type="entry name" value="Sm-like ribonucleoproteins"/>
    <property type="match status" value="1"/>
</dbReference>
<evidence type="ECO:0000313" key="10">
    <source>
        <dbReference type="EMBL" id="ABG83153.1"/>
    </source>
</evidence>
<dbReference type="PROSITE" id="PS01246">
    <property type="entry name" value="UPF0003"/>
    <property type="match status" value="1"/>
</dbReference>
<dbReference type="eggNOG" id="COG0668">
    <property type="taxonomic scope" value="Bacteria"/>
</dbReference>
<dbReference type="InterPro" id="IPR011066">
    <property type="entry name" value="MscS_channel_C_sf"/>
</dbReference>
<dbReference type="InterPro" id="IPR010920">
    <property type="entry name" value="LSM_dom_sf"/>
</dbReference>
<dbReference type="InterPro" id="IPR006685">
    <property type="entry name" value="MscS_channel_2nd"/>
</dbReference>
<comment type="similarity">
    <text evidence="2">Belongs to the MscS (TC 1.A.23) family.</text>
</comment>
<proteinExistence type="inferred from homology"/>
<evidence type="ECO:0000259" key="9">
    <source>
        <dbReference type="Pfam" id="PF21082"/>
    </source>
</evidence>
<evidence type="ECO:0000256" key="7">
    <source>
        <dbReference type="SAM" id="Phobius"/>
    </source>
</evidence>
<evidence type="ECO:0000313" key="11">
    <source>
        <dbReference type="Proteomes" id="UP000001823"/>
    </source>
</evidence>
<evidence type="ECO:0000256" key="2">
    <source>
        <dbReference type="ARBA" id="ARBA00008017"/>
    </source>
</evidence>
<keyword evidence="3" id="KW-1003">Cell membrane</keyword>
<accession>A0A0H2YR91</accession>
<evidence type="ECO:0000256" key="1">
    <source>
        <dbReference type="ARBA" id="ARBA00004651"/>
    </source>
</evidence>
<feature type="domain" description="Mechanosensitive ion channel MscS" evidence="8">
    <location>
        <begin position="106"/>
        <end position="171"/>
    </location>
</feature>
<sequence length="271" mass="30330">MKFDLSKMYEKLLSWITTNGFKLVIGLILLYIGWKIINKVIKILANIMKSRNVDPTLTSFAEAFSEVSLKVLLVITLMSYVGFDIAGLAALIASAGLAVGLALQGSLSNFAGGVIILLLRPFRVNDFIEASGYSGTVERITVFYTHLVTPDNKEILIPNGTLANGSLINYSSKDTRRVDLVFSVGYDDDIIKVKNVLWDIINKNELILKTPEAFVGISQHAASSIDFTVRVWTKQEDYWKVHFSLLEEVKLRFDEENITIPYPQMDVTLTK</sequence>
<evidence type="ECO:0000256" key="5">
    <source>
        <dbReference type="ARBA" id="ARBA00022989"/>
    </source>
</evidence>
<dbReference type="SUPFAM" id="SSF82689">
    <property type="entry name" value="Mechanosensitive channel protein MscS (YggB), C-terminal domain"/>
    <property type="match status" value="1"/>
</dbReference>
<dbReference type="AlphaFoldDB" id="A0A0H2YR91"/>
<dbReference type="HOGENOM" id="CLU_037945_1_1_9"/>
<dbReference type="PANTHER" id="PTHR30221:SF1">
    <property type="entry name" value="SMALL-CONDUCTANCE MECHANOSENSITIVE CHANNEL"/>
    <property type="match status" value="1"/>
</dbReference>
<reference evidence="10 11" key="1">
    <citation type="journal article" date="2006" name="Genome Res.">
        <title>Skewed genomic variability in strains of the toxigenic bacterial pathogen, Clostridium perfringens.</title>
        <authorList>
            <person name="Myers G.S."/>
            <person name="Rasko D.A."/>
            <person name="Cheung J.K."/>
            <person name="Ravel J."/>
            <person name="Seshadri R."/>
            <person name="Deboy R.T."/>
            <person name="Ren Q."/>
            <person name="Varga J."/>
            <person name="Awad M.M."/>
            <person name="Brinkac L.M."/>
            <person name="Daugherty S.C."/>
            <person name="Haft D.H."/>
            <person name="Dodson R.J."/>
            <person name="Madupu R."/>
            <person name="Nelson W.C."/>
            <person name="Rosovitz M.J."/>
            <person name="Sullivan S.A."/>
            <person name="Khouri H."/>
            <person name="Dimitrov G.I."/>
            <person name="Watkins K.L."/>
            <person name="Mulligan S."/>
            <person name="Benton J."/>
            <person name="Radune D."/>
            <person name="Fisher D.J."/>
            <person name="Atkins H.S."/>
            <person name="Hiscox T."/>
            <person name="Jost B.H."/>
            <person name="Billington S.J."/>
            <person name="Songer J.G."/>
            <person name="McClane B.A."/>
            <person name="Titball R.W."/>
            <person name="Rood J.I."/>
            <person name="Melville S.B."/>
            <person name="Paulsen I.T."/>
        </authorList>
    </citation>
    <scope>NUCLEOTIDE SEQUENCE [LARGE SCALE GENOMIC DNA]</scope>
    <source>
        <strain evidence="11">ATCC 13124 / DSM 756 / JCM 1290 / NCIMB 6125 / NCTC 8237 / S 107 / Type A</strain>
    </source>
</reference>
<dbReference type="PaxDb" id="195103-CPF_0204"/>
<dbReference type="InterPro" id="IPR008910">
    <property type="entry name" value="MSC_TM_helix"/>
</dbReference>
<dbReference type="Proteomes" id="UP000001823">
    <property type="component" value="Chromosome"/>
</dbReference>
<feature type="transmembrane region" description="Helical" evidence="7">
    <location>
        <begin position="71"/>
        <end position="92"/>
    </location>
</feature>
<comment type="subcellular location">
    <subcellularLocation>
        <location evidence="1">Cell membrane</location>
        <topology evidence="1">Multi-pass membrane protein</topology>
    </subcellularLocation>
</comment>
<keyword evidence="6 7" id="KW-0472">Membrane</keyword>
<dbReference type="EMBL" id="CP000246">
    <property type="protein sequence ID" value="ABG83153.1"/>
    <property type="molecule type" value="Genomic_DNA"/>
</dbReference>
<dbReference type="SUPFAM" id="SSF82861">
    <property type="entry name" value="Mechanosensitive channel protein MscS (YggB), transmembrane region"/>
    <property type="match status" value="1"/>
</dbReference>
<gene>
    <name evidence="10" type="ordered locus">CPF_0204</name>
</gene>
<feature type="transmembrane region" description="Helical" evidence="7">
    <location>
        <begin position="12"/>
        <end position="34"/>
    </location>
</feature>
<dbReference type="InterPro" id="IPR011014">
    <property type="entry name" value="MscS_channel_TM-2"/>
</dbReference>
<keyword evidence="5 7" id="KW-1133">Transmembrane helix</keyword>
<dbReference type="InterPro" id="IPR006686">
    <property type="entry name" value="MscS_channel_CS"/>
</dbReference>
<dbReference type="Gene3D" id="2.30.30.60">
    <property type="match status" value="1"/>
</dbReference>
<organism evidence="10 11">
    <name type="scientific">Clostridium perfringens (strain ATCC 13124 / DSM 756 / JCM 1290 / NCIMB 6125 / NCTC 8237 / Type A)</name>
    <dbReference type="NCBI Taxonomy" id="195103"/>
    <lineage>
        <taxon>Bacteria</taxon>
        <taxon>Bacillati</taxon>
        <taxon>Bacillota</taxon>
        <taxon>Clostridia</taxon>
        <taxon>Eubacteriales</taxon>
        <taxon>Clostridiaceae</taxon>
        <taxon>Clostridium</taxon>
    </lineage>
</organism>
<feature type="domain" description="Mechanosensitive ion channel MscS C-terminal" evidence="9">
    <location>
        <begin position="178"/>
        <end position="260"/>
    </location>
</feature>
<keyword evidence="11" id="KW-1185">Reference proteome</keyword>
<evidence type="ECO:0000259" key="8">
    <source>
        <dbReference type="Pfam" id="PF00924"/>
    </source>
</evidence>
<feature type="transmembrane region" description="Helical" evidence="7">
    <location>
        <begin position="98"/>
        <end position="119"/>
    </location>
</feature>
<dbReference type="KEGG" id="cpf:CPF_0204"/>
<dbReference type="Gene3D" id="3.30.70.100">
    <property type="match status" value="1"/>
</dbReference>
<dbReference type="RefSeq" id="WP_003458319.1">
    <property type="nucleotide sequence ID" value="NC_008261.1"/>
</dbReference>